<dbReference type="Gene3D" id="3.30.1360.40">
    <property type="match status" value="1"/>
</dbReference>
<comment type="similarity">
    <text evidence="1">Belongs to the type II topoisomerase GyrA/ParC subunit family.</text>
</comment>
<sequence length="270" mass="30309">MTDIPVPQVKYGKLQRLFDDNFLDYTSYVIRDRAIPDIDDGLKPVQRRILQTLYNMDDGRFHKVANVVGATMKLHPHGDQSIFAALVNLANKDYLIDRQGNFGNIFTGDQASAARYIECRLTPLALATLFNKDLTEFTDSYDGRMQEPVTLPAKLPLLLLLGAEGIAVGMATKIMPHNFCELLEAQIKYLRGNEFILYPDFPRGGIIDVSGYNHGNGRLRCRARIEEVDDKTIVIRELPYNLTTQALIDSVERAAKAGKLKIASINDYTA</sequence>
<dbReference type="InterPro" id="IPR050220">
    <property type="entry name" value="Type_II_DNA_Topoisomerases"/>
</dbReference>
<dbReference type="GO" id="GO:0005737">
    <property type="term" value="C:cytoplasm"/>
    <property type="evidence" value="ECO:0007669"/>
    <property type="project" value="TreeGrafter"/>
</dbReference>
<accession>A0A3B0VBV3</accession>
<dbReference type="PROSITE" id="PS52040">
    <property type="entry name" value="TOPO_IIA"/>
    <property type="match status" value="1"/>
</dbReference>
<evidence type="ECO:0000256" key="3">
    <source>
        <dbReference type="ARBA" id="ARBA00023125"/>
    </source>
</evidence>
<dbReference type="PANTHER" id="PTHR43493">
    <property type="entry name" value="DNA GYRASE/TOPOISOMERASE SUBUNIT A"/>
    <property type="match status" value="1"/>
</dbReference>
<gene>
    <name evidence="6" type="ORF">MNBD_DELTA04-756</name>
</gene>
<evidence type="ECO:0000259" key="5">
    <source>
        <dbReference type="PROSITE" id="PS52040"/>
    </source>
</evidence>
<dbReference type="GO" id="GO:0006265">
    <property type="term" value="P:DNA topological change"/>
    <property type="evidence" value="ECO:0007669"/>
    <property type="project" value="InterPro"/>
</dbReference>
<dbReference type="SUPFAM" id="SSF56719">
    <property type="entry name" value="Type II DNA topoisomerase"/>
    <property type="match status" value="1"/>
</dbReference>
<dbReference type="InterPro" id="IPR002205">
    <property type="entry name" value="Topo_IIA_dom_A"/>
</dbReference>
<organism evidence="6">
    <name type="scientific">hydrothermal vent metagenome</name>
    <dbReference type="NCBI Taxonomy" id="652676"/>
    <lineage>
        <taxon>unclassified sequences</taxon>
        <taxon>metagenomes</taxon>
        <taxon>ecological metagenomes</taxon>
    </lineage>
</organism>
<proteinExistence type="inferred from homology"/>
<evidence type="ECO:0000256" key="4">
    <source>
        <dbReference type="ARBA" id="ARBA00023235"/>
    </source>
</evidence>
<evidence type="ECO:0000313" key="6">
    <source>
        <dbReference type="EMBL" id="VAW35687.1"/>
    </source>
</evidence>
<evidence type="ECO:0000256" key="1">
    <source>
        <dbReference type="ARBA" id="ARBA00008263"/>
    </source>
</evidence>
<dbReference type="GO" id="GO:0009330">
    <property type="term" value="C:DNA topoisomerase type II (double strand cut, ATP-hydrolyzing) complex"/>
    <property type="evidence" value="ECO:0007669"/>
    <property type="project" value="TreeGrafter"/>
</dbReference>
<dbReference type="PANTHER" id="PTHR43493:SF5">
    <property type="entry name" value="DNA GYRASE SUBUNIT A, CHLOROPLASTIC_MITOCHONDRIAL"/>
    <property type="match status" value="1"/>
</dbReference>
<keyword evidence="4 6" id="KW-0413">Isomerase</keyword>
<feature type="non-terminal residue" evidence="6">
    <location>
        <position position="270"/>
    </location>
</feature>
<keyword evidence="2" id="KW-0799">Topoisomerase</keyword>
<dbReference type="InterPro" id="IPR013758">
    <property type="entry name" value="Topo_IIA_A/C_ab"/>
</dbReference>
<dbReference type="InterPro" id="IPR013760">
    <property type="entry name" value="Topo_IIA-like_dom_sf"/>
</dbReference>
<dbReference type="EMBL" id="UOEY01000020">
    <property type="protein sequence ID" value="VAW35687.1"/>
    <property type="molecule type" value="Genomic_DNA"/>
</dbReference>
<evidence type="ECO:0000256" key="2">
    <source>
        <dbReference type="ARBA" id="ARBA00023029"/>
    </source>
</evidence>
<dbReference type="Gene3D" id="3.90.199.10">
    <property type="entry name" value="Topoisomerase II, domain 5"/>
    <property type="match status" value="1"/>
</dbReference>
<dbReference type="SMART" id="SM00434">
    <property type="entry name" value="TOP4c"/>
    <property type="match status" value="1"/>
</dbReference>
<dbReference type="EC" id="5.99.1.-" evidence="6"/>
<feature type="domain" description="Topo IIA-type catalytic" evidence="5">
    <location>
        <begin position="35"/>
        <end position="270"/>
    </location>
</feature>
<name>A0A3B0VBV3_9ZZZZ</name>
<dbReference type="AlphaFoldDB" id="A0A3B0VBV3"/>
<dbReference type="GO" id="GO:0003918">
    <property type="term" value="F:DNA topoisomerase type II (double strand cut, ATP-hydrolyzing) activity"/>
    <property type="evidence" value="ECO:0007669"/>
    <property type="project" value="InterPro"/>
</dbReference>
<dbReference type="GO" id="GO:0003677">
    <property type="term" value="F:DNA binding"/>
    <property type="evidence" value="ECO:0007669"/>
    <property type="project" value="UniProtKB-KW"/>
</dbReference>
<dbReference type="Pfam" id="PF00521">
    <property type="entry name" value="DNA_topoisoIV"/>
    <property type="match status" value="1"/>
</dbReference>
<dbReference type="GO" id="GO:0005524">
    <property type="term" value="F:ATP binding"/>
    <property type="evidence" value="ECO:0007669"/>
    <property type="project" value="InterPro"/>
</dbReference>
<keyword evidence="3" id="KW-0238">DNA-binding</keyword>
<reference evidence="6" key="1">
    <citation type="submission" date="2018-06" db="EMBL/GenBank/DDBJ databases">
        <authorList>
            <person name="Zhirakovskaya E."/>
        </authorList>
    </citation>
    <scope>NUCLEOTIDE SEQUENCE</scope>
</reference>
<protein>
    <submittedName>
        <fullName evidence="6">Topoisomerase IV subunit A</fullName>
        <ecNumber evidence="6">5.99.1.-</ecNumber>
    </submittedName>
</protein>